<name>A0AAW1RVH7_9CHLO</name>
<evidence type="ECO:0000256" key="2">
    <source>
        <dbReference type="ARBA" id="ARBA00022741"/>
    </source>
</evidence>
<dbReference type="PANTHER" id="PTHR43553:SF1">
    <property type="entry name" value="ABC TRANSPORTER I FAMILY MEMBER 11, CHLOROPLASTIC"/>
    <property type="match status" value="1"/>
</dbReference>
<dbReference type="AlphaFoldDB" id="A0AAW1RVH7"/>
<dbReference type="GO" id="GO:0016020">
    <property type="term" value="C:membrane"/>
    <property type="evidence" value="ECO:0007669"/>
    <property type="project" value="InterPro"/>
</dbReference>
<comment type="caution">
    <text evidence="6">The sequence shown here is derived from an EMBL/GenBank/DDBJ whole genome shotgun (WGS) entry which is preliminary data.</text>
</comment>
<keyword evidence="1" id="KW-0813">Transport</keyword>
<feature type="domain" description="ABC transporter" evidence="5">
    <location>
        <begin position="99"/>
        <end position="324"/>
    </location>
</feature>
<dbReference type="GO" id="GO:0016887">
    <property type="term" value="F:ATP hydrolysis activity"/>
    <property type="evidence" value="ECO:0007669"/>
    <property type="project" value="InterPro"/>
</dbReference>
<dbReference type="InterPro" id="IPR003593">
    <property type="entry name" value="AAA+_ATPase"/>
</dbReference>
<dbReference type="InterPro" id="IPR015856">
    <property type="entry name" value="ABC_transpr_CbiO/EcfA_su"/>
</dbReference>
<dbReference type="InterPro" id="IPR050095">
    <property type="entry name" value="ECF_ABC_transporter_ATP-bd"/>
</dbReference>
<evidence type="ECO:0000313" key="7">
    <source>
        <dbReference type="Proteomes" id="UP001438707"/>
    </source>
</evidence>
<proteinExistence type="predicted"/>
<organism evidence="6 7">
    <name type="scientific">Apatococcus lobatus</name>
    <dbReference type="NCBI Taxonomy" id="904363"/>
    <lineage>
        <taxon>Eukaryota</taxon>
        <taxon>Viridiplantae</taxon>
        <taxon>Chlorophyta</taxon>
        <taxon>core chlorophytes</taxon>
        <taxon>Trebouxiophyceae</taxon>
        <taxon>Chlorellales</taxon>
        <taxon>Chlorellaceae</taxon>
        <taxon>Apatococcus</taxon>
    </lineage>
</organism>
<dbReference type="CDD" id="cd03225">
    <property type="entry name" value="ABC_cobalt_CbiO_domain1"/>
    <property type="match status" value="1"/>
</dbReference>
<feature type="region of interest" description="Disordered" evidence="4">
    <location>
        <begin position="39"/>
        <end position="58"/>
    </location>
</feature>
<keyword evidence="2" id="KW-0547">Nucleotide-binding</keyword>
<dbReference type="PANTHER" id="PTHR43553">
    <property type="entry name" value="HEAVY METAL TRANSPORTER"/>
    <property type="match status" value="1"/>
</dbReference>
<dbReference type="SMART" id="SM00382">
    <property type="entry name" value="AAA"/>
    <property type="match status" value="1"/>
</dbReference>
<dbReference type="GO" id="GO:0009941">
    <property type="term" value="C:chloroplast envelope"/>
    <property type="evidence" value="ECO:0007669"/>
    <property type="project" value="TreeGrafter"/>
</dbReference>
<gene>
    <name evidence="6" type="ORF">WJX74_005542</name>
</gene>
<dbReference type="GO" id="GO:0042626">
    <property type="term" value="F:ATPase-coupled transmembrane transporter activity"/>
    <property type="evidence" value="ECO:0007669"/>
    <property type="project" value="TreeGrafter"/>
</dbReference>
<evidence type="ECO:0000256" key="1">
    <source>
        <dbReference type="ARBA" id="ARBA00022448"/>
    </source>
</evidence>
<dbReference type="PROSITE" id="PS50893">
    <property type="entry name" value="ABC_TRANSPORTER_2"/>
    <property type="match status" value="1"/>
</dbReference>
<feature type="compositionally biased region" description="Polar residues" evidence="4">
    <location>
        <begin position="15"/>
        <end position="25"/>
    </location>
</feature>
<protein>
    <recommendedName>
        <fullName evidence="5">ABC transporter domain-containing protein</fullName>
    </recommendedName>
</protein>
<dbReference type="SUPFAM" id="SSF52540">
    <property type="entry name" value="P-loop containing nucleoside triphosphate hydrolases"/>
    <property type="match status" value="1"/>
</dbReference>
<sequence length="324" mass="34092">MTAFPVSLRSCGPCDSTQQGSNLHHTSAARRKTKLPLAAAADGPGASPAAMPGDAKGSMGQMAAMQGFMQQMAQLQQQMQAQQQAMQGKAGSKAGSGHLKVEGLTFHPAGAPAPLLNGACLDLPANSMGLVHGRSGSGKTTLLHLLAGLSKPTSGSISIGEDAGQQAGSVPASAAARCKTGIVFQFPERHFLASTLLQELTLTWPQRVQDMPARQELALRLDGVLQRTGLRHLAMDTRLEQLSDGYKRRVALAAQLARAPSLLLLDEPLAGVDWPTRASLASLLGELKKDCTLLIVSHDLQELSPLADKIWRMHPGGQLLPSTS</sequence>
<accession>A0AAW1RVH7</accession>
<keyword evidence="7" id="KW-1185">Reference proteome</keyword>
<dbReference type="EMBL" id="JALJOS010000006">
    <property type="protein sequence ID" value="KAK9837807.1"/>
    <property type="molecule type" value="Genomic_DNA"/>
</dbReference>
<dbReference type="Gene3D" id="3.40.50.300">
    <property type="entry name" value="P-loop containing nucleotide triphosphate hydrolases"/>
    <property type="match status" value="1"/>
</dbReference>
<dbReference type="InterPro" id="IPR003439">
    <property type="entry name" value="ABC_transporter-like_ATP-bd"/>
</dbReference>
<dbReference type="Proteomes" id="UP001438707">
    <property type="component" value="Unassembled WGS sequence"/>
</dbReference>
<evidence type="ECO:0000256" key="3">
    <source>
        <dbReference type="ARBA" id="ARBA00022840"/>
    </source>
</evidence>
<dbReference type="Pfam" id="PF00005">
    <property type="entry name" value="ABC_tran"/>
    <property type="match status" value="1"/>
</dbReference>
<feature type="region of interest" description="Disordered" evidence="4">
    <location>
        <begin position="1"/>
        <end position="29"/>
    </location>
</feature>
<dbReference type="InterPro" id="IPR027417">
    <property type="entry name" value="P-loop_NTPase"/>
</dbReference>
<evidence type="ECO:0000256" key="4">
    <source>
        <dbReference type="SAM" id="MobiDB-lite"/>
    </source>
</evidence>
<reference evidence="6 7" key="1">
    <citation type="journal article" date="2024" name="Nat. Commun.">
        <title>Phylogenomics reveals the evolutionary origins of lichenization in chlorophyte algae.</title>
        <authorList>
            <person name="Puginier C."/>
            <person name="Libourel C."/>
            <person name="Otte J."/>
            <person name="Skaloud P."/>
            <person name="Haon M."/>
            <person name="Grisel S."/>
            <person name="Petersen M."/>
            <person name="Berrin J.G."/>
            <person name="Delaux P.M."/>
            <person name="Dal Grande F."/>
            <person name="Keller J."/>
        </authorList>
    </citation>
    <scope>NUCLEOTIDE SEQUENCE [LARGE SCALE GENOMIC DNA]</scope>
    <source>
        <strain evidence="6 7">SAG 2145</strain>
    </source>
</reference>
<dbReference type="GO" id="GO:0005524">
    <property type="term" value="F:ATP binding"/>
    <property type="evidence" value="ECO:0007669"/>
    <property type="project" value="UniProtKB-KW"/>
</dbReference>
<evidence type="ECO:0000259" key="5">
    <source>
        <dbReference type="PROSITE" id="PS50893"/>
    </source>
</evidence>
<keyword evidence="3" id="KW-0067">ATP-binding</keyword>
<evidence type="ECO:0000313" key="6">
    <source>
        <dbReference type="EMBL" id="KAK9837807.1"/>
    </source>
</evidence>